<evidence type="ECO:0000256" key="5">
    <source>
        <dbReference type="ARBA" id="ARBA00023136"/>
    </source>
</evidence>
<protein>
    <submittedName>
        <fullName evidence="8">Thiol:disulfide interchange protein</fullName>
    </submittedName>
</protein>
<gene>
    <name evidence="8" type="ORF">COY37_01255</name>
</gene>
<dbReference type="InterPro" id="IPR051790">
    <property type="entry name" value="Cytochrome_c-biogenesis_DsbD"/>
</dbReference>
<dbReference type="InterPro" id="IPR003834">
    <property type="entry name" value="Cyt_c_assmbl_TM_dom"/>
</dbReference>
<accession>A0A2M7TAK2</accession>
<keyword evidence="5 6" id="KW-0472">Membrane</keyword>
<feature type="transmembrane region" description="Helical" evidence="6">
    <location>
        <begin position="179"/>
        <end position="201"/>
    </location>
</feature>
<evidence type="ECO:0000256" key="1">
    <source>
        <dbReference type="ARBA" id="ARBA00004141"/>
    </source>
</evidence>
<comment type="subcellular location">
    <subcellularLocation>
        <location evidence="1">Membrane</location>
        <topology evidence="1">Multi-pass membrane protein</topology>
    </subcellularLocation>
</comment>
<evidence type="ECO:0000256" key="2">
    <source>
        <dbReference type="ARBA" id="ARBA00006143"/>
    </source>
</evidence>
<dbReference type="PANTHER" id="PTHR31272">
    <property type="entry name" value="CYTOCHROME C-TYPE BIOGENESIS PROTEIN HI_1454-RELATED"/>
    <property type="match status" value="1"/>
</dbReference>
<feature type="transmembrane region" description="Helical" evidence="6">
    <location>
        <begin position="213"/>
        <end position="230"/>
    </location>
</feature>
<name>A0A2M7TAK2_9ACTN</name>
<dbReference type="EMBL" id="PFNG01000033">
    <property type="protein sequence ID" value="PIZ42005.1"/>
    <property type="molecule type" value="Genomic_DNA"/>
</dbReference>
<feature type="transmembrane region" description="Helical" evidence="6">
    <location>
        <begin position="62"/>
        <end position="86"/>
    </location>
</feature>
<dbReference type="GO" id="GO:0017004">
    <property type="term" value="P:cytochrome complex assembly"/>
    <property type="evidence" value="ECO:0007669"/>
    <property type="project" value="InterPro"/>
</dbReference>
<organism evidence="8 9">
    <name type="scientific">Candidatus Aquicultor secundus</name>
    <dbReference type="NCBI Taxonomy" id="1973895"/>
    <lineage>
        <taxon>Bacteria</taxon>
        <taxon>Bacillati</taxon>
        <taxon>Actinomycetota</taxon>
        <taxon>Candidatus Aquicultoria</taxon>
        <taxon>Candidatus Aquicultorales</taxon>
        <taxon>Candidatus Aquicultoraceae</taxon>
        <taxon>Candidatus Aquicultor</taxon>
    </lineage>
</organism>
<dbReference type="PANTHER" id="PTHR31272:SF6">
    <property type="entry name" value="CYTOCHROME C-TYPE BIOGENESIS CCDA-LIKE CHLOROPLASTIC PROTEIN"/>
    <property type="match status" value="1"/>
</dbReference>
<dbReference type="AlphaFoldDB" id="A0A2M7TAK2"/>
<reference evidence="9" key="1">
    <citation type="submission" date="2017-09" db="EMBL/GenBank/DDBJ databases">
        <title>Depth-based differentiation of microbial function through sediment-hosted aquifers and enrichment of novel symbionts in the deep terrestrial subsurface.</title>
        <authorList>
            <person name="Probst A.J."/>
            <person name="Ladd B."/>
            <person name="Jarett J.K."/>
            <person name="Geller-Mcgrath D.E."/>
            <person name="Sieber C.M.K."/>
            <person name="Emerson J.B."/>
            <person name="Anantharaman K."/>
            <person name="Thomas B.C."/>
            <person name="Malmstrom R."/>
            <person name="Stieglmeier M."/>
            <person name="Klingl A."/>
            <person name="Woyke T."/>
            <person name="Ryan C.M."/>
            <person name="Banfield J.F."/>
        </authorList>
    </citation>
    <scope>NUCLEOTIDE SEQUENCE [LARGE SCALE GENOMIC DNA]</scope>
</reference>
<evidence type="ECO:0000256" key="3">
    <source>
        <dbReference type="ARBA" id="ARBA00022692"/>
    </source>
</evidence>
<dbReference type="Proteomes" id="UP000230956">
    <property type="component" value="Unassembled WGS sequence"/>
</dbReference>
<feature type="transmembrane region" description="Helical" evidence="6">
    <location>
        <begin position="138"/>
        <end position="167"/>
    </location>
</feature>
<evidence type="ECO:0000256" key="4">
    <source>
        <dbReference type="ARBA" id="ARBA00022989"/>
    </source>
</evidence>
<feature type="transmembrane region" description="Helical" evidence="6">
    <location>
        <begin position="98"/>
        <end position="117"/>
    </location>
</feature>
<evidence type="ECO:0000313" key="8">
    <source>
        <dbReference type="EMBL" id="PIZ42005.1"/>
    </source>
</evidence>
<sequence>MLETIAQQFSTALTTSPVLAFGLAFAGGLFTGFSPCVLPFFPAVIGYVAKNTEGSKAAGREGFLLSLLFVLGFSSTFAIIGAFASYLGGLVSLTNRTWYFIVGAVLIIVGLHFMQIIKLRLAVPVKLTADSIKFKGGLGAFILGILLGLILSPCATPVVAVILTYVASKGNAVLGSALLFTYSLAHGLPLMAAGTSTGFITKTSFLQKHREKVEVISGVVFIGLGLYFLWQA</sequence>
<keyword evidence="4 6" id="KW-1133">Transmembrane helix</keyword>
<comment type="caution">
    <text evidence="8">The sequence shown here is derived from an EMBL/GenBank/DDBJ whole genome shotgun (WGS) entry which is preliminary data.</text>
</comment>
<dbReference type="GO" id="GO:0016020">
    <property type="term" value="C:membrane"/>
    <property type="evidence" value="ECO:0007669"/>
    <property type="project" value="UniProtKB-SubCell"/>
</dbReference>
<evidence type="ECO:0000313" key="9">
    <source>
        <dbReference type="Proteomes" id="UP000230956"/>
    </source>
</evidence>
<keyword evidence="3 6" id="KW-0812">Transmembrane</keyword>
<comment type="similarity">
    <text evidence="2">Belongs to the DsbD family.</text>
</comment>
<feature type="transmembrane region" description="Helical" evidence="6">
    <location>
        <begin position="18"/>
        <end position="41"/>
    </location>
</feature>
<evidence type="ECO:0000256" key="6">
    <source>
        <dbReference type="SAM" id="Phobius"/>
    </source>
</evidence>
<evidence type="ECO:0000259" key="7">
    <source>
        <dbReference type="Pfam" id="PF02683"/>
    </source>
</evidence>
<dbReference type="Pfam" id="PF02683">
    <property type="entry name" value="DsbD_TM"/>
    <property type="match status" value="1"/>
</dbReference>
<feature type="domain" description="Cytochrome C biogenesis protein transmembrane" evidence="7">
    <location>
        <begin position="21"/>
        <end position="228"/>
    </location>
</feature>
<proteinExistence type="inferred from homology"/>
<dbReference type="RefSeq" id="WP_286677928.1">
    <property type="nucleotide sequence ID" value="NZ_MNXI01000045.1"/>
</dbReference>